<keyword evidence="6" id="KW-0325">Glycoprotein</keyword>
<feature type="signal peptide" evidence="9">
    <location>
        <begin position="1"/>
        <end position="24"/>
    </location>
</feature>
<evidence type="ECO:0000256" key="8">
    <source>
        <dbReference type="SAM" id="Phobius"/>
    </source>
</evidence>
<gene>
    <name evidence="11" type="ORF">XNOV1_A006910</name>
</gene>
<accession>A0AAV1EWS2</accession>
<dbReference type="FunFam" id="3.10.250.10:FF:000004">
    <property type="entry name" value="Scavenger receptor cysteine-rich type 1 protein M130"/>
    <property type="match status" value="1"/>
</dbReference>
<keyword evidence="11" id="KW-0675">Receptor</keyword>
<feature type="domain" description="SRCR" evidence="10">
    <location>
        <begin position="134"/>
        <end position="230"/>
    </location>
</feature>
<feature type="domain" description="SRCR" evidence="10">
    <location>
        <begin position="35"/>
        <end position="86"/>
    </location>
</feature>
<feature type="domain" description="SRCR" evidence="10">
    <location>
        <begin position="235"/>
        <end position="328"/>
    </location>
</feature>
<evidence type="ECO:0000256" key="1">
    <source>
        <dbReference type="ARBA" id="ARBA00004613"/>
    </source>
</evidence>
<keyword evidence="4" id="KW-0677">Repeat</keyword>
<dbReference type="PANTHER" id="PTHR19331">
    <property type="entry name" value="SCAVENGER RECEPTOR DOMAIN-CONTAINING"/>
    <property type="match status" value="1"/>
</dbReference>
<evidence type="ECO:0000313" key="11">
    <source>
        <dbReference type="EMBL" id="CAJ1053218.1"/>
    </source>
</evidence>
<dbReference type="Gene3D" id="3.10.250.10">
    <property type="entry name" value="SRCR-like domain"/>
    <property type="match status" value="3"/>
</dbReference>
<dbReference type="GO" id="GO:0016020">
    <property type="term" value="C:membrane"/>
    <property type="evidence" value="ECO:0007669"/>
    <property type="project" value="InterPro"/>
</dbReference>
<feature type="chain" id="PRO_5043965124" evidence="9">
    <location>
        <begin position="25"/>
        <end position="413"/>
    </location>
</feature>
<feature type="transmembrane region" description="Helical" evidence="8">
    <location>
        <begin position="354"/>
        <end position="374"/>
    </location>
</feature>
<dbReference type="Pfam" id="PF00530">
    <property type="entry name" value="SRCR"/>
    <property type="match status" value="3"/>
</dbReference>
<dbReference type="SUPFAM" id="SSF56487">
    <property type="entry name" value="SRCR-like"/>
    <property type="match status" value="3"/>
</dbReference>
<evidence type="ECO:0000256" key="5">
    <source>
        <dbReference type="ARBA" id="ARBA00023157"/>
    </source>
</evidence>
<keyword evidence="12" id="KW-1185">Reference proteome</keyword>
<dbReference type="PROSITE" id="PS50287">
    <property type="entry name" value="SRCR_2"/>
    <property type="match status" value="3"/>
</dbReference>
<sequence length="413" mass="45435">MTDYMGMKTILTAAMLLLSSGLQAEEDHSTESGNIRLRGGASRCAGGLEMKFNNEWKSVDDPKFGWNLRTAAAVCEELKCGSALSAKVQQSFTRRLVWKIEASSFQSGFALGHNVSMKAQYSASSLEIICTESVRLVNGSSLCSGRLEVRPQQSWSSVCKDGFDQRGAEVVCREISCGALLNTRSELHASDNTPVWRKELKCRGDESTLLDCDNLESKRENCIPVRLTCSEPDNLRLVDESRSCAGVLEMELQDEWKPVDGLAEDITSATTVCRQLHCGFAMSAKIKPRAKTFMWGITASGVESGSALREHVSARQWFSSSSMEIICSEAKILNLSTPDNNSTLNRTALPNISLVRLVYLLLALALFLFAMRFYDKATRGQKPAEQDNIELNSYHLGATRAGGPNEEASEIEL</sequence>
<keyword evidence="5 7" id="KW-1015">Disulfide bond</keyword>
<comment type="subcellular location">
    <subcellularLocation>
        <location evidence="1">Secreted</location>
    </subcellularLocation>
</comment>
<evidence type="ECO:0000256" key="6">
    <source>
        <dbReference type="ARBA" id="ARBA00023180"/>
    </source>
</evidence>
<organism evidence="11 12">
    <name type="scientific">Xyrichtys novacula</name>
    <name type="common">Pearly razorfish</name>
    <name type="synonym">Hemipteronotus novacula</name>
    <dbReference type="NCBI Taxonomy" id="13765"/>
    <lineage>
        <taxon>Eukaryota</taxon>
        <taxon>Metazoa</taxon>
        <taxon>Chordata</taxon>
        <taxon>Craniata</taxon>
        <taxon>Vertebrata</taxon>
        <taxon>Euteleostomi</taxon>
        <taxon>Actinopterygii</taxon>
        <taxon>Neopterygii</taxon>
        <taxon>Teleostei</taxon>
        <taxon>Neoteleostei</taxon>
        <taxon>Acanthomorphata</taxon>
        <taxon>Eupercaria</taxon>
        <taxon>Labriformes</taxon>
        <taxon>Labridae</taxon>
        <taxon>Xyrichtys</taxon>
    </lineage>
</organism>
<keyword evidence="3 9" id="KW-0732">Signal</keyword>
<keyword evidence="8" id="KW-1133">Transmembrane helix</keyword>
<dbReference type="InterPro" id="IPR001190">
    <property type="entry name" value="SRCR"/>
</dbReference>
<keyword evidence="8" id="KW-0812">Transmembrane</keyword>
<evidence type="ECO:0000256" key="9">
    <source>
        <dbReference type="SAM" id="SignalP"/>
    </source>
</evidence>
<dbReference type="InterPro" id="IPR036772">
    <property type="entry name" value="SRCR-like_dom_sf"/>
</dbReference>
<dbReference type="Proteomes" id="UP001178508">
    <property type="component" value="Chromosome 3"/>
</dbReference>
<evidence type="ECO:0000256" key="4">
    <source>
        <dbReference type="ARBA" id="ARBA00022737"/>
    </source>
</evidence>
<name>A0AAV1EWS2_XYRNO</name>
<proteinExistence type="predicted"/>
<dbReference type="EMBL" id="OY660866">
    <property type="protein sequence ID" value="CAJ1053218.1"/>
    <property type="molecule type" value="Genomic_DNA"/>
</dbReference>
<protein>
    <submittedName>
        <fullName evidence="11">Scavenger receptor cysteine-rich type 1 protein M130-like</fullName>
    </submittedName>
</protein>
<dbReference type="PRINTS" id="PR00258">
    <property type="entry name" value="SPERACTRCPTR"/>
</dbReference>
<keyword evidence="2" id="KW-0964">Secreted</keyword>
<evidence type="ECO:0000256" key="7">
    <source>
        <dbReference type="PROSITE-ProRule" id="PRU00196"/>
    </source>
</evidence>
<evidence type="ECO:0000259" key="10">
    <source>
        <dbReference type="PROSITE" id="PS50287"/>
    </source>
</evidence>
<evidence type="ECO:0000256" key="3">
    <source>
        <dbReference type="ARBA" id="ARBA00022729"/>
    </source>
</evidence>
<feature type="disulfide bond" evidence="7">
    <location>
        <begin position="202"/>
        <end position="212"/>
    </location>
</feature>
<dbReference type="AlphaFoldDB" id="A0AAV1EWS2"/>
<dbReference type="SMART" id="SM00202">
    <property type="entry name" value="SR"/>
    <property type="match status" value="3"/>
</dbReference>
<reference evidence="11" key="1">
    <citation type="submission" date="2023-08" db="EMBL/GenBank/DDBJ databases">
        <authorList>
            <person name="Alioto T."/>
            <person name="Alioto T."/>
            <person name="Gomez Garrido J."/>
        </authorList>
    </citation>
    <scope>NUCLEOTIDE SEQUENCE</scope>
</reference>
<comment type="caution">
    <text evidence="7">Lacks conserved residue(s) required for the propagation of feature annotation.</text>
</comment>
<evidence type="ECO:0000256" key="2">
    <source>
        <dbReference type="ARBA" id="ARBA00022525"/>
    </source>
</evidence>
<keyword evidence="8" id="KW-0472">Membrane</keyword>
<dbReference type="PANTHER" id="PTHR19331:SF22">
    <property type="entry name" value="DELETED IN MALIGNANT BRAIN TUMORS 1 PROTEIN"/>
    <property type="match status" value="1"/>
</dbReference>
<evidence type="ECO:0000313" key="12">
    <source>
        <dbReference type="Proteomes" id="UP001178508"/>
    </source>
</evidence>